<evidence type="ECO:0000256" key="2">
    <source>
        <dbReference type="ARBA" id="ARBA00022670"/>
    </source>
</evidence>
<dbReference type="Pfam" id="PF02586">
    <property type="entry name" value="SRAP"/>
    <property type="match status" value="1"/>
</dbReference>
<dbReference type="InterPro" id="IPR036590">
    <property type="entry name" value="SRAP-like"/>
</dbReference>
<dbReference type="GO" id="GO:0008233">
    <property type="term" value="F:peptidase activity"/>
    <property type="evidence" value="ECO:0007669"/>
    <property type="project" value="UniProtKB-KW"/>
</dbReference>
<dbReference type="PANTHER" id="PTHR13604:SF0">
    <property type="entry name" value="ABASIC SITE PROCESSING PROTEIN HMCES"/>
    <property type="match status" value="1"/>
</dbReference>
<dbReference type="PANTHER" id="PTHR13604">
    <property type="entry name" value="DC12-RELATED"/>
    <property type="match status" value="1"/>
</dbReference>
<dbReference type="EC" id="3.4.-.-" evidence="8"/>
<dbReference type="AlphaFoldDB" id="A0AA49GC46"/>
<dbReference type="EMBL" id="CP129968">
    <property type="protein sequence ID" value="WKK80897.2"/>
    <property type="molecule type" value="Genomic_DNA"/>
</dbReference>
<evidence type="ECO:0000256" key="4">
    <source>
        <dbReference type="ARBA" id="ARBA00022801"/>
    </source>
</evidence>
<dbReference type="KEGG" id="marp:QYS47_00240"/>
<comment type="similarity">
    <text evidence="1 8">Belongs to the SOS response-associated peptidase family.</text>
</comment>
<evidence type="ECO:0000256" key="7">
    <source>
        <dbReference type="ARBA" id="ARBA00023239"/>
    </source>
</evidence>
<evidence type="ECO:0000256" key="5">
    <source>
        <dbReference type="ARBA" id="ARBA00023124"/>
    </source>
</evidence>
<keyword evidence="3" id="KW-0227">DNA damage</keyword>
<sequence length="257" mass="30017">MCYDVAYLTQKKKKYAERHPDKDLEAIESYFDEKGNPIKPVFHTTGFDHPKLAVITLEKPDEFQLMEWGLIPSWVKDNDQAHQMHNKTINARSESMFEKPAFRKAAADKRCIVMVDGFFEHQHRKKEQVPHYISLKDNQPMSLAGIYEEWVNPENGLKKQTISIVTTQANSMMAEIHNSPKLKEPRMPLILPKELEEEWLNSIQDKVSKEQVEALIKPYDEKFMQAWPVKAVRGKKNRPQTHDIIEPQEYGEQLGLF</sequence>
<keyword evidence="5" id="KW-0190">Covalent protein-DNA linkage</keyword>
<organism evidence="9">
    <name type="scientific">Marivirga arenosa</name>
    <dbReference type="NCBI Taxonomy" id="3059076"/>
    <lineage>
        <taxon>Bacteria</taxon>
        <taxon>Pseudomonadati</taxon>
        <taxon>Bacteroidota</taxon>
        <taxon>Cytophagia</taxon>
        <taxon>Cytophagales</taxon>
        <taxon>Marivirgaceae</taxon>
        <taxon>Marivirga</taxon>
    </lineage>
</organism>
<evidence type="ECO:0000313" key="9">
    <source>
        <dbReference type="EMBL" id="WKK80897.2"/>
    </source>
</evidence>
<dbReference type="Gene3D" id="3.90.1680.10">
    <property type="entry name" value="SOS response associated peptidase-like"/>
    <property type="match status" value="1"/>
</dbReference>
<dbReference type="GO" id="GO:0106300">
    <property type="term" value="P:protein-DNA covalent cross-linking repair"/>
    <property type="evidence" value="ECO:0007669"/>
    <property type="project" value="InterPro"/>
</dbReference>
<evidence type="ECO:0000256" key="1">
    <source>
        <dbReference type="ARBA" id="ARBA00008136"/>
    </source>
</evidence>
<name>A0AA49GC46_9BACT</name>
<keyword evidence="7" id="KW-0456">Lyase</keyword>
<keyword evidence="6" id="KW-0238">DNA-binding</keyword>
<dbReference type="RefSeq" id="WP_322345691.1">
    <property type="nucleotide sequence ID" value="NZ_CP129968.2"/>
</dbReference>
<dbReference type="InterPro" id="IPR003738">
    <property type="entry name" value="SRAP"/>
</dbReference>
<protein>
    <recommendedName>
        <fullName evidence="8">Abasic site processing protein</fullName>
        <ecNumber evidence="8">3.4.-.-</ecNumber>
    </recommendedName>
</protein>
<dbReference type="Proteomes" id="UP001232019">
    <property type="component" value="Chromosome"/>
</dbReference>
<accession>A0AA49GC46</accession>
<evidence type="ECO:0000256" key="8">
    <source>
        <dbReference type="RuleBase" id="RU364100"/>
    </source>
</evidence>
<reference evidence="9" key="1">
    <citation type="submission" date="2023-08" db="EMBL/GenBank/DDBJ databases">
        <title>Comparative genomics and taxonomic characterization of three novel marine species of genus Marivirga.</title>
        <authorList>
            <person name="Muhammad N."/>
            <person name="Kim S.-G."/>
        </authorList>
    </citation>
    <scope>NUCLEOTIDE SEQUENCE</scope>
    <source>
        <strain evidence="9">BKB1-2</strain>
    </source>
</reference>
<keyword evidence="2 8" id="KW-0645">Protease</keyword>
<evidence type="ECO:0000256" key="6">
    <source>
        <dbReference type="ARBA" id="ARBA00023125"/>
    </source>
</evidence>
<dbReference type="GO" id="GO:0006508">
    <property type="term" value="P:proteolysis"/>
    <property type="evidence" value="ECO:0007669"/>
    <property type="project" value="UniProtKB-KW"/>
</dbReference>
<dbReference type="GO" id="GO:0016829">
    <property type="term" value="F:lyase activity"/>
    <property type="evidence" value="ECO:0007669"/>
    <property type="project" value="UniProtKB-KW"/>
</dbReference>
<proteinExistence type="inferred from homology"/>
<dbReference type="GO" id="GO:0003697">
    <property type="term" value="F:single-stranded DNA binding"/>
    <property type="evidence" value="ECO:0007669"/>
    <property type="project" value="InterPro"/>
</dbReference>
<keyword evidence="4 8" id="KW-0378">Hydrolase</keyword>
<dbReference type="SUPFAM" id="SSF143081">
    <property type="entry name" value="BB1717-like"/>
    <property type="match status" value="1"/>
</dbReference>
<evidence type="ECO:0000256" key="3">
    <source>
        <dbReference type="ARBA" id="ARBA00022763"/>
    </source>
</evidence>
<gene>
    <name evidence="9" type="ORF">QYS47_00240</name>
</gene>